<evidence type="ECO:0000313" key="2">
    <source>
        <dbReference type="Proteomes" id="UP001488805"/>
    </source>
</evidence>
<organism evidence="1 2">
    <name type="scientific">Zoarces viviparus</name>
    <name type="common">Viviparous eelpout</name>
    <name type="synonym">Blennius viviparus</name>
    <dbReference type="NCBI Taxonomy" id="48416"/>
    <lineage>
        <taxon>Eukaryota</taxon>
        <taxon>Metazoa</taxon>
        <taxon>Chordata</taxon>
        <taxon>Craniata</taxon>
        <taxon>Vertebrata</taxon>
        <taxon>Euteleostomi</taxon>
        <taxon>Actinopterygii</taxon>
        <taxon>Neopterygii</taxon>
        <taxon>Teleostei</taxon>
        <taxon>Neoteleostei</taxon>
        <taxon>Acanthomorphata</taxon>
        <taxon>Eupercaria</taxon>
        <taxon>Perciformes</taxon>
        <taxon>Cottioidei</taxon>
        <taxon>Zoarcales</taxon>
        <taxon>Zoarcidae</taxon>
        <taxon>Zoarcinae</taxon>
        <taxon>Zoarces</taxon>
    </lineage>
</organism>
<protein>
    <submittedName>
        <fullName evidence="1">Uncharacterized protein</fullName>
    </submittedName>
</protein>
<keyword evidence="2" id="KW-1185">Reference proteome</keyword>
<gene>
    <name evidence="1" type="ORF">VZT92_022556</name>
</gene>
<name>A0AAW1EBA9_ZOAVI</name>
<comment type="caution">
    <text evidence="1">The sequence shown here is derived from an EMBL/GenBank/DDBJ whole genome shotgun (WGS) entry which is preliminary data.</text>
</comment>
<reference evidence="1 2" key="1">
    <citation type="journal article" date="2024" name="Genome Biol. Evol.">
        <title>Chromosome-level genome assembly of the viviparous eelpout Zoarces viviparus.</title>
        <authorList>
            <person name="Fuhrmann N."/>
            <person name="Brasseur M.V."/>
            <person name="Bakowski C.E."/>
            <person name="Podsiadlowski L."/>
            <person name="Prost S."/>
            <person name="Krehenwinkel H."/>
            <person name="Mayer C."/>
        </authorList>
    </citation>
    <scope>NUCLEOTIDE SEQUENCE [LARGE SCALE GENOMIC DNA]</scope>
    <source>
        <strain evidence="1">NO-MEL_2022_Ind0_liver</strain>
    </source>
</reference>
<dbReference type="AlphaFoldDB" id="A0AAW1EBA9"/>
<sequence length="95" mass="10805">MNIARQVLNRSKLIAHHSANVNCRRRFCTSQHMMTSRQLHGLAPCRNVEYYDATTDEWTEACPLDISRSAVSCCVLSGLPNMDEYVFPRDSLSIT</sequence>
<dbReference type="Proteomes" id="UP001488805">
    <property type="component" value="Unassembled WGS sequence"/>
</dbReference>
<proteinExistence type="predicted"/>
<dbReference type="EMBL" id="JBCEZU010000434">
    <property type="protein sequence ID" value="KAK9519853.1"/>
    <property type="molecule type" value="Genomic_DNA"/>
</dbReference>
<dbReference type="InterPro" id="IPR015915">
    <property type="entry name" value="Kelch-typ_b-propeller"/>
</dbReference>
<accession>A0AAW1EBA9</accession>
<dbReference type="SUPFAM" id="SSF117281">
    <property type="entry name" value="Kelch motif"/>
    <property type="match status" value="1"/>
</dbReference>
<evidence type="ECO:0000313" key="1">
    <source>
        <dbReference type="EMBL" id="KAK9519853.1"/>
    </source>
</evidence>